<keyword evidence="3" id="KW-1185">Reference proteome</keyword>
<dbReference type="Proteomes" id="UP001302443">
    <property type="component" value="Chromosome"/>
</dbReference>
<reference evidence="2 3" key="1">
    <citation type="submission" date="2023-09" db="EMBL/GenBank/DDBJ databases">
        <title>Genomic Revisitation and Reclassification of the Genus Providencia.</title>
        <authorList>
            <person name="Dong X."/>
        </authorList>
    </citation>
    <scope>NUCLEOTIDE SEQUENCE [LARGE SCALE GENOMIC DNA]</scope>
    <source>
        <strain evidence="2 3">D4759</strain>
    </source>
</reference>
<gene>
    <name evidence="2" type="ORF">QS795_009265</name>
</gene>
<name>A0ABZ0MX64_9GAMM</name>
<evidence type="ECO:0000313" key="2">
    <source>
        <dbReference type="EMBL" id="WPA90687.1"/>
    </source>
</evidence>
<dbReference type="Pfam" id="PF24072">
    <property type="entry name" value="T7_gp14"/>
    <property type="match status" value="1"/>
</dbReference>
<protein>
    <recommendedName>
        <fullName evidence="4">Internal virion protein B</fullName>
    </recommendedName>
</protein>
<dbReference type="RefSeq" id="WP_286271257.1">
    <property type="nucleotide sequence ID" value="NZ_CP135990.1"/>
</dbReference>
<accession>A0ABZ0MX64</accession>
<dbReference type="EMBL" id="CP135990">
    <property type="protein sequence ID" value="WPA90687.1"/>
    <property type="molecule type" value="Genomic_DNA"/>
</dbReference>
<feature type="compositionally biased region" description="Polar residues" evidence="1">
    <location>
        <begin position="42"/>
        <end position="51"/>
    </location>
</feature>
<dbReference type="InterPro" id="IPR038996">
    <property type="entry name" value="Gp14"/>
</dbReference>
<sequence length="192" mass="20201">MCNPMFVMAGIAIGSSLLQATSQSKDAKFQSQMAETNAQINEQAANDSINRGNAEAEKQRSRTRQLAGSQAAAMSASGLDLSSSGALDIFGDTAAMGELDALTMVNNAQREAYGLRMQAANDRLQGEMAKKQGNNGMMQTLLTTPLKAYGAYQMAGGTWNPFSGTATKAASGSSSNNLFDIAKKSGTNRFSF</sequence>
<evidence type="ECO:0008006" key="4">
    <source>
        <dbReference type="Google" id="ProtNLM"/>
    </source>
</evidence>
<proteinExistence type="predicted"/>
<evidence type="ECO:0000256" key="1">
    <source>
        <dbReference type="SAM" id="MobiDB-lite"/>
    </source>
</evidence>
<organism evidence="2 3">
    <name type="scientific">Providencia zhijiangensis</name>
    <dbReference type="NCBI Taxonomy" id="3053982"/>
    <lineage>
        <taxon>Bacteria</taxon>
        <taxon>Pseudomonadati</taxon>
        <taxon>Pseudomonadota</taxon>
        <taxon>Gammaproteobacteria</taxon>
        <taxon>Enterobacterales</taxon>
        <taxon>Morganellaceae</taxon>
        <taxon>Providencia</taxon>
    </lineage>
</organism>
<evidence type="ECO:0000313" key="3">
    <source>
        <dbReference type="Proteomes" id="UP001302443"/>
    </source>
</evidence>
<feature type="region of interest" description="Disordered" evidence="1">
    <location>
        <begin position="42"/>
        <end position="69"/>
    </location>
</feature>